<keyword evidence="2" id="KW-0732">Signal</keyword>
<organism evidence="5 6">
    <name type="scientific">Hibiscus sabdariffa</name>
    <name type="common">roselle</name>
    <dbReference type="NCBI Taxonomy" id="183260"/>
    <lineage>
        <taxon>Eukaryota</taxon>
        <taxon>Viridiplantae</taxon>
        <taxon>Streptophyta</taxon>
        <taxon>Embryophyta</taxon>
        <taxon>Tracheophyta</taxon>
        <taxon>Spermatophyta</taxon>
        <taxon>Magnoliopsida</taxon>
        <taxon>eudicotyledons</taxon>
        <taxon>Gunneridae</taxon>
        <taxon>Pentapetalae</taxon>
        <taxon>rosids</taxon>
        <taxon>malvids</taxon>
        <taxon>Malvales</taxon>
        <taxon>Malvaceae</taxon>
        <taxon>Malvoideae</taxon>
        <taxon>Hibiscus</taxon>
    </lineage>
</organism>
<evidence type="ECO:0000313" key="5">
    <source>
        <dbReference type="EMBL" id="KAK8483595.1"/>
    </source>
</evidence>
<gene>
    <name evidence="5" type="ORF">V6N11_068228</name>
</gene>
<accession>A0ABR1ZSE0</accession>
<name>A0ABR1ZSE0_9ROSI</name>
<reference evidence="5 6" key="1">
    <citation type="journal article" date="2024" name="G3 (Bethesda)">
        <title>Genome assembly of Hibiscus sabdariffa L. provides insights into metabolisms of medicinal natural products.</title>
        <authorList>
            <person name="Kim T."/>
        </authorList>
    </citation>
    <scope>NUCLEOTIDE SEQUENCE [LARGE SCALE GENOMIC DNA]</scope>
    <source>
        <strain evidence="5">TK-2024</strain>
        <tissue evidence="5">Old leaves</tissue>
    </source>
</reference>
<dbReference type="EMBL" id="JBBPBN010000637">
    <property type="protein sequence ID" value="KAK8483595.1"/>
    <property type="molecule type" value="Genomic_DNA"/>
</dbReference>
<evidence type="ECO:0000256" key="1">
    <source>
        <dbReference type="ARBA" id="ARBA00004479"/>
    </source>
</evidence>
<evidence type="ECO:0000256" key="3">
    <source>
        <dbReference type="ARBA" id="ARBA00023170"/>
    </source>
</evidence>
<dbReference type="InterPro" id="IPR051716">
    <property type="entry name" value="Plant_RL_S/T_kinase"/>
</dbReference>
<comment type="subcellular location">
    <subcellularLocation>
        <location evidence="1">Membrane</location>
        <topology evidence="1">Single-pass type I membrane protein</topology>
    </subcellularLocation>
</comment>
<evidence type="ECO:0000313" key="6">
    <source>
        <dbReference type="Proteomes" id="UP001396334"/>
    </source>
</evidence>
<dbReference type="PANTHER" id="PTHR48053">
    <property type="entry name" value="LEUCINE RICH REPEAT FAMILY PROTEIN, EXPRESSED"/>
    <property type="match status" value="1"/>
</dbReference>
<sequence>MGGNETLEESKKPFPLPWDLSYVQAWTLKHPNKSREANLPLDKSHAKKTGPAPAPAPKSVVGVASDGMSPTFTKEKTSDCGFESHWAEETADFGSQYQVTNFFEGEIPSGIGNLKKFEVFRAGGNKNLKGSIPKEIGNCNELQNLYLYQNSISSPIPRQVGQPSKPQSLLLWQNSLVGTIQDELGNCRELIVVDLLENLLTCSIPSNIGKLSKFQELQLRFNHLSGTIPAES</sequence>
<protein>
    <submittedName>
        <fullName evidence="5">Uncharacterized protein</fullName>
    </submittedName>
</protein>
<keyword evidence="6" id="KW-1185">Reference proteome</keyword>
<evidence type="ECO:0000256" key="4">
    <source>
        <dbReference type="SAM" id="MobiDB-lite"/>
    </source>
</evidence>
<dbReference type="SUPFAM" id="SSF52058">
    <property type="entry name" value="L domain-like"/>
    <property type="match status" value="1"/>
</dbReference>
<evidence type="ECO:0000256" key="2">
    <source>
        <dbReference type="ARBA" id="ARBA00022729"/>
    </source>
</evidence>
<proteinExistence type="predicted"/>
<dbReference type="Gene3D" id="3.80.10.10">
    <property type="entry name" value="Ribonuclease Inhibitor"/>
    <property type="match status" value="1"/>
</dbReference>
<dbReference type="PANTHER" id="PTHR48053:SF71">
    <property type="entry name" value="LEUCINE RICH REPEAT FAMILY PROTEIN, EXPRESSED"/>
    <property type="match status" value="1"/>
</dbReference>
<feature type="region of interest" description="Disordered" evidence="4">
    <location>
        <begin position="33"/>
        <end position="60"/>
    </location>
</feature>
<keyword evidence="3" id="KW-0675">Receptor</keyword>
<dbReference type="Proteomes" id="UP001396334">
    <property type="component" value="Unassembled WGS sequence"/>
</dbReference>
<comment type="caution">
    <text evidence="5">The sequence shown here is derived from an EMBL/GenBank/DDBJ whole genome shotgun (WGS) entry which is preliminary data.</text>
</comment>
<dbReference type="InterPro" id="IPR032675">
    <property type="entry name" value="LRR_dom_sf"/>
</dbReference>